<dbReference type="PANTHER" id="PTHR36933:SF1">
    <property type="entry name" value="SLL0788 PROTEIN"/>
    <property type="match status" value="1"/>
</dbReference>
<dbReference type="Gene3D" id="1.20.1260.10">
    <property type="match status" value="1"/>
</dbReference>
<organism evidence="2 3">
    <name type="scientific">Actinomadura geliboluensis</name>
    <dbReference type="NCBI Taxonomy" id="882440"/>
    <lineage>
        <taxon>Bacteria</taxon>
        <taxon>Bacillati</taxon>
        <taxon>Actinomycetota</taxon>
        <taxon>Actinomycetes</taxon>
        <taxon>Streptosporangiales</taxon>
        <taxon>Thermomonosporaceae</taxon>
        <taxon>Actinomadura</taxon>
    </lineage>
</organism>
<reference evidence="2 3" key="1">
    <citation type="submission" date="2019-05" db="EMBL/GenBank/DDBJ databases">
        <title>Draft genome sequence of Actinomadura geliboluensis A8036.</title>
        <authorList>
            <person name="Saricaoglu S."/>
            <person name="Isik K."/>
        </authorList>
    </citation>
    <scope>NUCLEOTIDE SEQUENCE [LARGE SCALE GENOMIC DNA]</scope>
    <source>
        <strain evidence="2 3">A8036</strain>
    </source>
</reference>
<evidence type="ECO:0000259" key="1">
    <source>
        <dbReference type="Pfam" id="PF03713"/>
    </source>
</evidence>
<accession>A0A5S4GLJ0</accession>
<dbReference type="OrthoDB" id="26872at2"/>
<dbReference type="PANTHER" id="PTHR36933">
    <property type="entry name" value="SLL0788 PROTEIN"/>
    <property type="match status" value="1"/>
</dbReference>
<evidence type="ECO:0000313" key="3">
    <source>
        <dbReference type="Proteomes" id="UP000305238"/>
    </source>
</evidence>
<dbReference type="AlphaFoldDB" id="A0A5S4GLJ0"/>
<dbReference type="EMBL" id="VCKZ01000222">
    <property type="protein sequence ID" value="TMR33828.1"/>
    <property type="molecule type" value="Genomic_DNA"/>
</dbReference>
<comment type="caution">
    <text evidence="2">The sequence shown here is derived from an EMBL/GenBank/DDBJ whole genome shotgun (WGS) entry which is preliminary data.</text>
</comment>
<keyword evidence="3" id="KW-1185">Reference proteome</keyword>
<dbReference type="InterPro" id="IPR012347">
    <property type="entry name" value="Ferritin-like"/>
</dbReference>
<feature type="domain" description="DUF305" evidence="1">
    <location>
        <begin position="50"/>
        <end position="193"/>
    </location>
</feature>
<dbReference type="RefSeq" id="WP_138639222.1">
    <property type="nucleotide sequence ID" value="NZ_JASWDG010000060.1"/>
</dbReference>
<dbReference type="Proteomes" id="UP000305238">
    <property type="component" value="Unassembled WGS sequence"/>
</dbReference>
<evidence type="ECO:0000313" key="2">
    <source>
        <dbReference type="EMBL" id="TMR33828.1"/>
    </source>
</evidence>
<sequence>MSGRAWSRSAAALLAVCGLLLIVRCGTTGGSPSGGPAPAARGGAGFNAADVMFLQMMLPHQEQGVKLVRLAERHRVRPEVRTLAAAIETTEVAEARQMQGQLRSWRRPLRADPGAHAAHGGMPQTTEAELTALAKTPPDRFERAFLNLLIAHQDDAVQMARLETGKGRDAWTKRLAQRVERSRSAQIDQMLAFLGARATSSPTQKKLPQK</sequence>
<dbReference type="Pfam" id="PF03713">
    <property type="entry name" value="DUF305"/>
    <property type="match status" value="1"/>
</dbReference>
<proteinExistence type="predicted"/>
<name>A0A5S4GLJ0_9ACTN</name>
<dbReference type="InterPro" id="IPR005183">
    <property type="entry name" value="DUF305_CopM-like"/>
</dbReference>
<gene>
    <name evidence="2" type="ORF">ETD96_26590</name>
</gene>
<protein>
    <submittedName>
        <fullName evidence="2">DUF305 domain-containing protein</fullName>
    </submittedName>
</protein>